<dbReference type="EMBL" id="FNYH01000005">
    <property type="protein sequence ID" value="SEI60429.1"/>
    <property type="molecule type" value="Genomic_DNA"/>
</dbReference>
<dbReference type="AlphaFoldDB" id="A0A1H6RXJ0"/>
<protein>
    <submittedName>
        <fullName evidence="1">Uncharacterized protein</fullName>
    </submittedName>
</protein>
<dbReference type="STRING" id="64971.SAMN05421831_10581"/>
<gene>
    <name evidence="1" type="ORF">SAMN05421831_10581</name>
</gene>
<dbReference type="OrthoDB" id="6119303at2"/>
<evidence type="ECO:0000313" key="1">
    <source>
        <dbReference type="EMBL" id="SEI60429.1"/>
    </source>
</evidence>
<sequence>MPLTPEAKENRVKSLVGLTLLAEIRLGKPKLLRILLEKSTFIEQDRRELQLPPLPRDTWKGLDMATQLRRARLETAIIQLTPLHPPRVRGLVYKGDTYQPGRSRT</sequence>
<dbReference type="Proteomes" id="UP000242999">
    <property type="component" value="Unassembled WGS sequence"/>
</dbReference>
<keyword evidence="2" id="KW-1185">Reference proteome</keyword>
<organism evidence="1 2">
    <name type="scientific">Allopseudospirillum japonicum</name>
    <dbReference type="NCBI Taxonomy" id="64971"/>
    <lineage>
        <taxon>Bacteria</taxon>
        <taxon>Pseudomonadati</taxon>
        <taxon>Pseudomonadota</taxon>
        <taxon>Gammaproteobacteria</taxon>
        <taxon>Oceanospirillales</taxon>
        <taxon>Oceanospirillaceae</taxon>
        <taxon>Allopseudospirillum</taxon>
    </lineage>
</organism>
<name>A0A1H6RXJ0_9GAMM</name>
<reference evidence="2" key="1">
    <citation type="submission" date="2016-10" db="EMBL/GenBank/DDBJ databases">
        <authorList>
            <person name="Varghese N."/>
            <person name="Submissions S."/>
        </authorList>
    </citation>
    <scope>NUCLEOTIDE SEQUENCE [LARGE SCALE GENOMIC DNA]</scope>
    <source>
        <strain evidence="2">DSM 7165</strain>
    </source>
</reference>
<proteinExistence type="predicted"/>
<evidence type="ECO:0000313" key="2">
    <source>
        <dbReference type="Proteomes" id="UP000242999"/>
    </source>
</evidence>
<dbReference type="RefSeq" id="WP_093309163.1">
    <property type="nucleotide sequence ID" value="NZ_FNYH01000005.1"/>
</dbReference>
<accession>A0A1H6RXJ0</accession>